<reference evidence="2 3" key="1">
    <citation type="journal article" date="2005" name="Nature">
        <title>The genome of the social amoeba Dictyostelium discoideum.</title>
        <authorList>
            <consortium name="The Dictyostelium discoideum Sequencing Consortium"/>
            <person name="Eichinger L."/>
            <person name="Pachebat J.A."/>
            <person name="Glockner G."/>
            <person name="Rajandream M.A."/>
            <person name="Sucgang R."/>
            <person name="Berriman M."/>
            <person name="Song J."/>
            <person name="Olsen R."/>
            <person name="Szafranski K."/>
            <person name="Xu Q."/>
            <person name="Tunggal B."/>
            <person name="Kummerfeld S."/>
            <person name="Madera M."/>
            <person name="Konfortov B.A."/>
            <person name="Rivero F."/>
            <person name="Bankier A.T."/>
            <person name="Lehmann R."/>
            <person name="Hamlin N."/>
            <person name="Davies R."/>
            <person name="Gaudet P."/>
            <person name="Fey P."/>
            <person name="Pilcher K."/>
            <person name="Chen G."/>
            <person name="Saunders D."/>
            <person name="Sodergren E."/>
            <person name="Davis P."/>
            <person name="Kerhornou A."/>
            <person name="Nie X."/>
            <person name="Hall N."/>
            <person name="Anjard C."/>
            <person name="Hemphill L."/>
            <person name="Bason N."/>
            <person name="Farbrother P."/>
            <person name="Desany B."/>
            <person name="Just E."/>
            <person name="Morio T."/>
            <person name="Rost R."/>
            <person name="Churcher C."/>
            <person name="Cooper J."/>
            <person name="Haydock S."/>
            <person name="van Driessche N."/>
            <person name="Cronin A."/>
            <person name="Goodhead I."/>
            <person name="Muzny D."/>
            <person name="Mourier T."/>
            <person name="Pain A."/>
            <person name="Lu M."/>
            <person name="Harper D."/>
            <person name="Lindsay R."/>
            <person name="Hauser H."/>
            <person name="James K."/>
            <person name="Quiles M."/>
            <person name="Madan Babu M."/>
            <person name="Saito T."/>
            <person name="Buchrieser C."/>
            <person name="Wardroper A."/>
            <person name="Felder M."/>
            <person name="Thangavelu M."/>
            <person name="Johnson D."/>
            <person name="Knights A."/>
            <person name="Loulseged H."/>
            <person name="Mungall K."/>
            <person name="Oliver K."/>
            <person name="Price C."/>
            <person name="Quail M.A."/>
            <person name="Urushihara H."/>
            <person name="Hernandez J."/>
            <person name="Rabbinowitsch E."/>
            <person name="Steffen D."/>
            <person name="Sanders M."/>
            <person name="Ma J."/>
            <person name="Kohara Y."/>
            <person name="Sharp S."/>
            <person name="Simmonds M."/>
            <person name="Spiegler S."/>
            <person name="Tivey A."/>
            <person name="Sugano S."/>
            <person name="White B."/>
            <person name="Walker D."/>
            <person name="Woodward J."/>
            <person name="Winckler T."/>
            <person name="Tanaka Y."/>
            <person name="Shaulsky G."/>
            <person name="Schleicher M."/>
            <person name="Weinstock G."/>
            <person name="Rosenthal A."/>
            <person name="Cox E.C."/>
            <person name="Chisholm R.L."/>
            <person name="Gibbs R."/>
            <person name="Loomis W.F."/>
            <person name="Platzer M."/>
            <person name="Kay R.R."/>
            <person name="Williams J."/>
            <person name="Dear P.H."/>
            <person name="Noegel A.A."/>
            <person name="Barrell B."/>
            <person name="Kuspa A."/>
        </authorList>
    </citation>
    <scope>NUCLEOTIDE SEQUENCE [LARGE SCALE GENOMIC DNA]</scope>
    <source>
        <strain evidence="2 3">AX4</strain>
    </source>
</reference>
<dbReference type="eggNOG" id="ENOG502RIAZ">
    <property type="taxonomic scope" value="Eukaryota"/>
</dbReference>
<dbReference type="Proteomes" id="UP000002195">
    <property type="component" value="Unassembled WGS sequence"/>
</dbReference>
<dbReference type="KEGG" id="ddi:DDB_G0280233"/>
<dbReference type="AlphaFoldDB" id="Q54VN4"/>
<gene>
    <name evidence="2" type="ORF">DDB_G0280233</name>
</gene>
<keyword evidence="1" id="KW-0732">Signal</keyword>
<dbReference type="PaxDb" id="44689-DDB0230150"/>
<accession>Q54VN4</accession>
<dbReference type="RefSeq" id="XP_641321.1">
    <property type="nucleotide sequence ID" value="XM_636229.1"/>
</dbReference>
<dbReference type="OMA" id="HASKNTH"/>
<dbReference type="EMBL" id="AAFI02000035">
    <property type="protein sequence ID" value="EAL67343.1"/>
    <property type="molecule type" value="Genomic_DNA"/>
</dbReference>
<dbReference type="FunCoup" id="Q54VN4">
    <property type="interactions" value="87"/>
</dbReference>
<dbReference type="PANTHER" id="PTHR35885">
    <property type="entry name" value="CARBOHYDRATE BINDING DOMAIN-CONTAINING PROTEIN-RELATED"/>
    <property type="match status" value="1"/>
</dbReference>
<name>Q54VN4_DICDI</name>
<dbReference type="VEuPathDB" id="AmoebaDB:DDB_G0280233"/>
<comment type="caution">
    <text evidence="2">The sequence shown here is derived from an EMBL/GenBank/DDBJ whole genome shotgun (WGS) entry which is preliminary data.</text>
</comment>
<evidence type="ECO:0000256" key="1">
    <source>
        <dbReference type="SAM" id="SignalP"/>
    </source>
</evidence>
<dbReference type="GeneID" id="8622454"/>
<dbReference type="HOGENOM" id="CLU_859003_0_0_1"/>
<organism evidence="2 3">
    <name type="scientific">Dictyostelium discoideum</name>
    <name type="common">Social amoeba</name>
    <dbReference type="NCBI Taxonomy" id="44689"/>
    <lineage>
        <taxon>Eukaryota</taxon>
        <taxon>Amoebozoa</taxon>
        <taxon>Evosea</taxon>
        <taxon>Eumycetozoa</taxon>
        <taxon>Dictyostelia</taxon>
        <taxon>Dictyosteliales</taxon>
        <taxon>Dictyosteliaceae</taxon>
        <taxon>Dictyostelium</taxon>
    </lineage>
</organism>
<evidence type="ECO:0000313" key="3">
    <source>
        <dbReference type="Proteomes" id="UP000002195"/>
    </source>
</evidence>
<protein>
    <submittedName>
        <fullName evidence="2">Uncharacterized protein</fullName>
    </submittedName>
</protein>
<keyword evidence="3" id="KW-1185">Reference proteome</keyword>
<proteinExistence type="predicted"/>
<sequence>MNKLLLTLATLAVIFSPISSQKAFGVWNDLTTKYVSVGIVDLSTSLSNASFVNTGFTFPSNYTSSTYNAANGLITYVATEMSSGISYMNTIDTNTWTLFNSSIADNMNLTNLAYDQTTSSYNIFATITTGDGYLYVVKVSASEVYYKTIDKIPNVFPNSTATYLTNSKLYSVCFETTSFSINCNYYGLDGTVLNKENFKTSNLAYPWVSISSPYLMQYLPKQQTTLCILNLQNKSYANFYGKYQIFWVSGNSQQLVNTGWMSSYDIARDNFGSLFGDFSLPRVYQFGMDNAGQISYMETFSTYNNQWVRTQKTNNFVLNAWAFI</sequence>
<dbReference type="InParanoid" id="Q54VN4"/>
<evidence type="ECO:0000313" key="2">
    <source>
        <dbReference type="EMBL" id="EAL67343.1"/>
    </source>
</evidence>
<feature type="signal peptide" evidence="1">
    <location>
        <begin position="1"/>
        <end position="20"/>
    </location>
</feature>
<dbReference type="PANTHER" id="PTHR35885:SF2">
    <property type="match status" value="1"/>
</dbReference>
<feature type="chain" id="PRO_5004249965" evidence="1">
    <location>
        <begin position="21"/>
        <end position="324"/>
    </location>
</feature>
<dbReference type="dictyBase" id="DDB_G0280233"/>